<name>A0A0C3GRB7_OIDMZ</name>
<evidence type="ECO:0000313" key="1">
    <source>
        <dbReference type="EMBL" id="KIM93026.1"/>
    </source>
</evidence>
<dbReference type="Proteomes" id="UP000054321">
    <property type="component" value="Unassembled WGS sequence"/>
</dbReference>
<reference evidence="2" key="2">
    <citation type="submission" date="2015-01" db="EMBL/GenBank/DDBJ databases">
        <title>Evolutionary Origins and Diversification of the Mycorrhizal Mutualists.</title>
        <authorList>
            <consortium name="DOE Joint Genome Institute"/>
            <consortium name="Mycorrhizal Genomics Consortium"/>
            <person name="Kohler A."/>
            <person name="Kuo A."/>
            <person name="Nagy L.G."/>
            <person name="Floudas D."/>
            <person name="Copeland A."/>
            <person name="Barry K.W."/>
            <person name="Cichocki N."/>
            <person name="Veneault-Fourrey C."/>
            <person name="LaButti K."/>
            <person name="Lindquist E.A."/>
            <person name="Lipzen A."/>
            <person name="Lundell T."/>
            <person name="Morin E."/>
            <person name="Murat C."/>
            <person name="Riley R."/>
            <person name="Ohm R."/>
            <person name="Sun H."/>
            <person name="Tunlid A."/>
            <person name="Henrissat B."/>
            <person name="Grigoriev I.V."/>
            <person name="Hibbett D.S."/>
            <person name="Martin F."/>
        </authorList>
    </citation>
    <scope>NUCLEOTIDE SEQUENCE [LARGE SCALE GENOMIC DNA]</scope>
    <source>
        <strain evidence="2">Zn</strain>
    </source>
</reference>
<keyword evidence="2" id="KW-1185">Reference proteome</keyword>
<proteinExistence type="predicted"/>
<organism evidence="1 2">
    <name type="scientific">Oidiodendron maius (strain Zn)</name>
    <dbReference type="NCBI Taxonomy" id="913774"/>
    <lineage>
        <taxon>Eukaryota</taxon>
        <taxon>Fungi</taxon>
        <taxon>Dikarya</taxon>
        <taxon>Ascomycota</taxon>
        <taxon>Pezizomycotina</taxon>
        <taxon>Leotiomycetes</taxon>
        <taxon>Leotiomycetes incertae sedis</taxon>
        <taxon>Myxotrichaceae</taxon>
        <taxon>Oidiodendron</taxon>
    </lineage>
</organism>
<dbReference type="EMBL" id="KN832901">
    <property type="protein sequence ID" value="KIM93026.1"/>
    <property type="molecule type" value="Genomic_DNA"/>
</dbReference>
<evidence type="ECO:0000313" key="2">
    <source>
        <dbReference type="Proteomes" id="UP000054321"/>
    </source>
</evidence>
<dbReference type="HOGENOM" id="CLU_880285_0_0_1"/>
<dbReference type="InParanoid" id="A0A0C3GRB7"/>
<dbReference type="AlphaFoldDB" id="A0A0C3GRB7"/>
<gene>
    <name evidence="1" type="ORF">OIDMADRAFT_62007</name>
</gene>
<reference evidence="1 2" key="1">
    <citation type="submission" date="2014-04" db="EMBL/GenBank/DDBJ databases">
        <authorList>
            <consortium name="DOE Joint Genome Institute"/>
            <person name="Kuo A."/>
            <person name="Martino E."/>
            <person name="Perotto S."/>
            <person name="Kohler A."/>
            <person name="Nagy L.G."/>
            <person name="Floudas D."/>
            <person name="Copeland A."/>
            <person name="Barry K.W."/>
            <person name="Cichocki N."/>
            <person name="Veneault-Fourrey C."/>
            <person name="LaButti K."/>
            <person name="Lindquist E.A."/>
            <person name="Lipzen A."/>
            <person name="Lundell T."/>
            <person name="Morin E."/>
            <person name="Murat C."/>
            <person name="Sun H."/>
            <person name="Tunlid A."/>
            <person name="Henrissat B."/>
            <person name="Grigoriev I.V."/>
            <person name="Hibbett D.S."/>
            <person name="Martin F."/>
            <person name="Nordberg H.P."/>
            <person name="Cantor M.N."/>
            <person name="Hua S.X."/>
        </authorList>
    </citation>
    <scope>NUCLEOTIDE SEQUENCE [LARGE SCALE GENOMIC DNA]</scope>
    <source>
        <strain evidence="1 2">Zn</strain>
    </source>
</reference>
<accession>A0A0C3GRB7</accession>
<protein>
    <submittedName>
        <fullName evidence="1">Uncharacterized protein</fullName>
    </submittedName>
</protein>
<sequence length="316" mass="34768">MGEQKGGLEGIAKVLSFQLSSTPSSVEDGRARVVILTVEVCVQCWLVHYDYCRPPSRGGLRVLRLDGILLVHWASERMLVFGSYLQNTCCEVGDGDGDGDYLRLSIGDSMIKPSASGRSATAASPCPSHHIRVYHIRITSQKAARTACGGFQAPHPAGILLSAPQPNWINLPEQPWVVFPAWASPEEAPRLHPGHPDWRFCPWGSTLSNSYGAERAREVRGRALRAACSMLHAQRRGTVFPLLLHRRDRRYQDSPSGRGAWCGGRPPGWEDSLDTEAQWRTQASSPTHMKEADHIHMKNRLAGPTATAHGGWGWGN</sequence>